<keyword evidence="11" id="KW-0524">Neurogenesis</keyword>
<evidence type="ECO:0000256" key="12">
    <source>
        <dbReference type="ARBA" id="ARBA00022989"/>
    </source>
</evidence>
<dbReference type="FunFam" id="2.60.120.290:FF:000003">
    <property type="entry name" value="Neuropilin"/>
    <property type="match status" value="1"/>
</dbReference>
<dbReference type="InterPro" id="IPR000998">
    <property type="entry name" value="MAM_dom"/>
</dbReference>
<dbReference type="InterPro" id="IPR013320">
    <property type="entry name" value="ConA-like_dom_sf"/>
</dbReference>
<dbReference type="PROSITE" id="PS50022">
    <property type="entry name" value="FA58C_3"/>
    <property type="match status" value="2"/>
</dbReference>
<evidence type="ECO:0000256" key="10">
    <source>
        <dbReference type="ARBA" id="ARBA00022837"/>
    </source>
</evidence>
<keyword evidence="28" id="KW-1185">Reference proteome</keyword>
<evidence type="ECO:0000256" key="9">
    <source>
        <dbReference type="ARBA" id="ARBA00022782"/>
    </source>
</evidence>
<keyword evidence="16" id="KW-0325">Glycoprotein</keyword>
<dbReference type="Proteomes" id="UP000322234">
    <property type="component" value="Unassembled WGS sequence"/>
</dbReference>
<comment type="function">
    <text evidence="17">High affinity receptor for semaphorins 3C, 3F, VEGF-165 and VEGF-145 isoforms of VEGF, and the PLGF-2 isoform of PGF.</text>
</comment>
<gene>
    <name evidence="27" type="ORF">E5288_WYG000218</name>
</gene>
<evidence type="ECO:0000256" key="6">
    <source>
        <dbReference type="ARBA" id="ARBA00022723"/>
    </source>
</evidence>
<dbReference type="PANTHER" id="PTHR46806">
    <property type="entry name" value="F5/8 TYPE C DOMAIN-CONTAINING PROTEIN"/>
    <property type="match status" value="1"/>
</dbReference>
<dbReference type="CDD" id="cd00057">
    <property type="entry name" value="FA58C"/>
    <property type="match status" value="2"/>
</dbReference>
<keyword evidence="14 21" id="KW-1015">Disulfide bond</keyword>
<evidence type="ECO:0000256" key="11">
    <source>
        <dbReference type="ARBA" id="ARBA00022902"/>
    </source>
</evidence>
<keyword evidence="4" id="KW-0358">Heparin-binding</keyword>
<dbReference type="PRINTS" id="PR00020">
    <property type="entry name" value="MAMDOMAIN"/>
</dbReference>
<name>A0A6B0QQE3_9CETA</name>
<feature type="domain" description="F5/8 type C" evidence="25">
    <location>
        <begin position="688"/>
        <end position="838"/>
    </location>
</feature>
<dbReference type="Pfam" id="PF00629">
    <property type="entry name" value="MAM"/>
    <property type="match status" value="1"/>
</dbReference>
<keyword evidence="8" id="KW-0677">Repeat</keyword>
<evidence type="ECO:0000256" key="2">
    <source>
        <dbReference type="ARBA" id="ARBA00006078"/>
    </source>
</evidence>
<dbReference type="FunFam" id="2.60.120.260:FF:000013">
    <property type="entry name" value="Neuropilin"/>
    <property type="match status" value="1"/>
</dbReference>
<keyword evidence="13 23" id="KW-0472">Membrane</keyword>
<evidence type="ECO:0000256" key="21">
    <source>
        <dbReference type="PROSITE-ProRule" id="PRU00059"/>
    </source>
</evidence>
<comment type="subunit">
    <text evidence="18">Heterodimer with NRP1. Binds PLXNB1.</text>
</comment>
<dbReference type="InterPro" id="IPR000421">
    <property type="entry name" value="FA58C"/>
</dbReference>
<keyword evidence="6" id="KW-0479">Metal-binding</keyword>
<dbReference type="FunFam" id="2.60.120.290:FF:000010">
    <property type="entry name" value="Neuropilin"/>
    <property type="match status" value="1"/>
</dbReference>
<dbReference type="EMBL" id="VBQZ03000001">
    <property type="protein sequence ID" value="MXQ79190.1"/>
    <property type="molecule type" value="Genomic_DNA"/>
</dbReference>
<comment type="similarity">
    <text evidence="2">Belongs to the neuropilin family.</text>
</comment>
<feature type="domain" description="F5/8 type C" evidence="25">
    <location>
        <begin position="845"/>
        <end position="1003"/>
    </location>
</feature>
<dbReference type="GO" id="GO:0007411">
    <property type="term" value="P:axon guidance"/>
    <property type="evidence" value="ECO:0007669"/>
    <property type="project" value="TreeGrafter"/>
</dbReference>
<dbReference type="Gene3D" id="2.60.120.260">
    <property type="entry name" value="Galactose-binding domain-like"/>
    <property type="match status" value="2"/>
</dbReference>
<evidence type="ECO:0000313" key="28">
    <source>
        <dbReference type="Proteomes" id="UP000322234"/>
    </source>
</evidence>
<evidence type="ECO:0000256" key="19">
    <source>
        <dbReference type="ARBA" id="ARBA00074480"/>
    </source>
</evidence>
<evidence type="ECO:0000256" key="8">
    <source>
        <dbReference type="ARBA" id="ARBA00022737"/>
    </source>
</evidence>
<dbReference type="GO" id="GO:0098978">
    <property type="term" value="C:glutamatergic synapse"/>
    <property type="evidence" value="ECO:0007669"/>
    <property type="project" value="TreeGrafter"/>
</dbReference>
<comment type="caution">
    <text evidence="21">Lacks conserved residue(s) required for the propagation of feature annotation.</text>
</comment>
<dbReference type="CDD" id="cd00041">
    <property type="entry name" value="CUB"/>
    <property type="match status" value="2"/>
</dbReference>
<evidence type="ECO:0000256" key="15">
    <source>
        <dbReference type="ARBA" id="ARBA00023170"/>
    </source>
</evidence>
<dbReference type="Gene3D" id="2.60.120.290">
    <property type="entry name" value="Spermadhesin, CUB domain"/>
    <property type="match status" value="2"/>
</dbReference>
<organism evidence="27 28">
    <name type="scientific">Bos mutus</name>
    <name type="common">wild yak</name>
    <dbReference type="NCBI Taxonomy" id="72004"/>
    <lineage>
        <taxon>Eukaryota</taxon>
        <taxon>Metazoa</taxon>
        <taxon>Chordata</taxon>
        <taxon>Craniata</taxon>
        <taxon>Vertebrata</taxon>
        <taxon>Euteleostomi</taxon>
        <taxon>Mammalia</taxon>
        <taxon>Eutheria</taxon>
        <taxon>Laurasiatheria</taxon>
        <taxon>Artiodactyla</taxon>
        <taxon>Ruminantia</taxon>
        <taxon>Pecora</taxon>
        <taxon>Bovidae</taxon>
        <taxon>Bovinae</taxon>
        <taxon>Bos</taxon>
    </lineage>
</organism>
<protein>
    <recommendedName>
        <fullName evidence="19">Neuropilin-2</fullName>
    </recommendedName>
    <alternativeName>
        <fullName evidence="20">Vascular endothelial cell growth factor 165 receptor 2</fullName>
    </alternativeName>
</protein>
<dbReference type="GO" id="GO:0046872">
    <property type="term" value="F:metal ion binding"/>
    <property type="evidence" value="ECO:0007669"/>
    <property type="project" value="UniProtKB-KW"/>
</dbReference>
<dbReference type="SMART" id="SM00137">
    <property type="entry name" value="MAM"/>
    <property type="match status" value="1"/>
</dbReference>
<dbReference type="SUPFAM" id="SSF49899">
    <property type="entry name" value="Concanavalin A-like lectins/glucanases"/>
    <property type="match status" value="1"/>
</dbReference>
<dbReference type="SMART" id="SM00231">
    <property type="entry name" value="FA58C"/>
    <property type="match status" value="2"/>
</dbReference>
<evidence type="ECO:0000259" key="25">
    <source>
        <dbReference type="PROSITE" id="PS50022"/>
    </source>
</evidence>
<feature type="disulfide bond" evidence="21">
    <location>
        <begin position="439"/>
        <end position="466"/>
    </location>
</feature>
<dbReference type="SUPFAM" id="SSF49854">
    <property type="entry name" value="Spermadhesin, CUB domain"/>
    <property type="match status" value="2"/>
</dbReference>
<evidence type="ECO:0000256" key="13">
    <source>
        <dbReference type="ARBA" id="ARBA00023136"/>
    </source>
</evidence>
<evidence type="ECO:0000259" key="26">
    <source>
        <dbReference type="PROSITE" id="PS50060"/>
    </source>
</evidence>
<accession>A0A6B0QQE3</accession>
<feature type="domain" description="CUB" evidence="24">
    <location>
        <begin position="439"/>
        <end position="553"/>
    </location>
</feature>
<sequence>MLHGDENPECKIENVLVTKKGQEATGYTGLEVEARLQSPPQLPPVPGKFLGVQSTDALALIRFLCWLRYLQLQEFIFCQWDSLSLYMKFISFPLENLLYLFRLKGYLSPSQLWLHINYVNLPLRVVPGIALLRFLSVSVHMCVHGLLFVVVGHLSSAVSEIPSATRSTGAQCWEPSTPVDLPHPYATVMLSPLCQECHCFLILFWTSLLSRSCQNVHGERVVDTNVHHNKKGFETPVWPADVDSWYVARFLLESIPKLFYRHDQNTEATVTVFLMKSPGKAGGDGYRILSVKILNSESICLATDFQAIRLGERDREGKRAGKRKLKKNIKYVFVLNFEHSLSISEGYPKPNSSLEMEKETAFTIYLGACRKQASIQGPPHSETQLIGSSVNSVGELGKVFVQKSKNISSESPTKMPNILTITYALGKGHEVRGQADQPCGGRLNSKDAGYITSPGYPQDYPSHQNCEWIVYAPEPNQKIVLNFNPHFEIEKHDCKYDFIEIRDGDSESADLLGKHCGNIAPPTIISSGSVLYIKFTSDYARQGAGFSLRYEIFKTGSEDCSKNFTSPNGTIESPGFPDKYPHNLDCTFTILAKPKMEIILQFLTFDLEHDPLQVGEGDCKYDWLDIWDGIPHVGPLIGKYCGTKTPSELRSATGILSLTFHTDMAVAKDGFSARYYLVHQEPLENFQCNVPLGMESGRIANEQISASSMYSDGRWTPQQSRLHGDDNGWTPNLDSSKEYLQVDLRFLTVLTAIATQGAISRETQNGYYVKSYKLEVSTNGEDWMVYRHGKNHKVFQANNDATEVVLNKLHSPLLTRFVRVRPQTWHTGIALRLELFGCRVTDAPCSNMLGMLSGLIADSQISASSTREYLWSPSAARLVSSRSGWFPRIPQAQPGEEWLQVDLGAPKTVKGVIIQGARGGDSITAVEARAFVRKFKVSYSLNGKDWEHIHDPRTQQPKLFEGNMHYDTPDIRRFDPVLAQYVRVYPERWSPAGIGMRLEVLGCDWTDSKPTVETLGPTVKSEETTTPYPTDEEATDCGENCSFEDDKDLQLPSGFNCNFDFPEEPCGWMYDHAKWLRSTWASSSSPDDRTFPDDRNFLRLQSDGRREGQYARLISPPVHLPRSPVCMEFQYQATGGRGVALQVVREASQESKLLWVIREDQGGEWKHGRIILPSYDMEYQIVFEGVIGKGRAGEIAIDDIRISTDVPLENCMEPISAFAGENFQVDIPEIHGREGYEDEIDDDYEVDWSNSSSPTSGSGAPLADKEKSWLYTLDPILITIIAMSSLGVLLGATCAGLLLYCTCSYSGLSSRSCTTLENYNFELYDGLKHKVKMNHQKCCSEA</sequence>
<dbReference type="CDD" id="cd06263">
    <property type="entry name" value="MAM"/>
    <property type="match status" value="1"/>
</dbReference>
<evidence type="ECO:0000256" key="20">
    <source>
        <dbReference type="ARBA" id="ARBA00083119"/>
    </source>
</evidence>
<dbReference type="PROSITE" id="PS01285">
    <property type="entry name" value="FA58C_1"/>
    <property type="match status" value="2"/>
</dbReference>
<evidence type="ECO:0000259" key="24">
    <source>
        <dbReference type="PROSITE" id="PS01180"/>
    </source>
</evidence>
<dbReference type="Pfam" id="PF00431">
    <property type="entry name" value="CUB"/>
    <property type="match status" value="2"/>
</dbReference>
<evidence type="ECO:0000256" key="18">
    <source>
        <dbReference type="ARBA" id="ARBA00063815"/>
    </source>
</evidence>
<dbReference type="GO" id="GO:0017154">
    <property type="term" value="F:semaphorin receptor activity"/>
    <property type="evidence" value="ECO:0007669"/>
    <property type="project" value="TreeGrafter"/>
</dbReference>
<evidence type="ECO:0000256" key="3">
    <source>
        <dbReference type="ARBA" id="ARBA00022473"/>
    </source>
</evidence>
<keyword evidence="7" id="KW-0732">Signal</keyword>
<evidence type="ECO:0000256" key="16">
    <source>
        <dbReference type="ARBA" id="ARBA00023180"/>
    </source>
</evidence>
<dbReference type="FunFam" id="2.60.120.200:FF:000042">
    <property type="entry name" value="Neuropilin"/>
    <property type="match status" value="1"/>
</dbReference>
<reference evidence="27" key="1">
    <citation type="submission" date="2019-10" db="EMBL/GenBank/DDBJ databases">
        <title>The sequence and de novo assembly of the wild yak genome.</title>
        <authorList>
            <person name="Liu Y."/>
        </authorList>
    </citation>
    <scope>NUCLEOTIDE SEQUENCE [LARGE SCALE GENOMIC DNA]</scope>
    <source>
        <strain evidence="27">WY2019</strain>
    </source>
</reference>
<keyword evidence="10" id="KW-0106">Calcium</keyword>
<dbReference type="Pfam" id="PF00754">
    <property type="entry name" value="F5_F8_type_C"/>
    <property type="match status" value="2"/>
</dbReference>
<evidence type="ECO:0000256" key="5">
    <source>
        <dbReference type="ARBA" id="ARBA00022692"/>
    </source>
</evidence>
<dbReference type="InterPro" id="IPR050633">
    <property type="entry name" value="Neuropilin_MCO_CoagFactor"/>
</dbReference>
<dbReference type="Gene3D" id="2.60.120.200">
    <property type="match status" value="1"/>
</dbReference>
<evidence type="ECO:0000256" key="4">
    <source>
        <dbReference type="ARBA" id="ARBA00022674"/>
    </source>
</evidence>
<dbReference type="SMART" id="SM00042">
    <property type="entry name" value="CUB"/>
    <property type="match status" value="2"/>
</dbReference>
<dbReference type="GO" id="GO:0008201">
    <property type="term" value="F:heparin binding"/>
    <property type="evidence" value="ECO:0007669"/>
    <property type="project" value="UniProtKB-KW"/>
</dbReference>
<evidence type="ECO:0000313" key="27">
    <source>
        <dbReference type="EMBL" id="MXQ79190.1"/>
    </source>
</evidence>
<keyword evidence="9" id="KW-0221">Differentiation</keyword>
<dbReference type="InterPro" id="IPR008979">
    <property type="entry name" value="Galactose-bd-like_sf"/>
</dbReference>
<dbReference type="PROSITE" id="PS01180">
    <property type="entry name" value="CUB"/>
    <property type="match status" value="2"/>
</dbReference>
<dbReference type="GO" id="GO:0045211">
    <property type="term" value="C:postsynaptic membrane"/>
    <property type="evidence" value="ECO:0007669"/>
    <property type="project" value="TreeGrafter"/>
</dbReference>
<feature type="transmembrane region" description="Helical" evidence="23">
    <location>
        <begin position="1276"/>
        <end position="1301"/>
    </location>
</feature>
<keyword evidence="3" id="KW-0217">Developmental protein</keyword>
<dbReference type="PROSITE" id="PS50060">
    <property type="entry name" value="MAM_2"/>
    <property type="match status" value="1"/>
</dbReference>
<dbReference type="FunFam" id="2.60.120.260:FF:000002">
    <property type="entry name" value="Coagulation factor VIII"/>
    <property type="match status" value="1"/>
</dbReference>
<dbReference type="InterPro" id="IPR000859">
    <property type="entry name" value="CUB_dom"/>
</dbReference>
<evidence type="ECO:0000256" key="22">
    <source>
        <dbReference type="SAM" id="MobiDB-lite"/>
    </source>
</evidence>
<dbReference type="InterPro" id="IPR035914">
    <property type="entry name" value="Sperma_CUB_dom_sf"/>
</dbReference>
<dbReference type="Pfam" id="PF11980">
    <property type="entry name" value="DUF3481"/>
    <property type="match status" value="1"/>
</dbReference>
<feature type="domain" description="CUB" evidence="24">
    <location>
        <begin position="560"/>
        <end position="678"/>
    </location>
</feature>
<evidence type="ECO:0000256" key="17">
    <source>
        <dbReference type="ARBA" id="ARBA00053517"/>
    </source>
</evidence>
<keyword evidence="5 23" id="KW-0812">Transmembrane</keyword>
<keyword evidence="15" id="KW-0675">Receptor</keyword>
<dbReference type="PANTHER" id="PTHR46806:SF2">
    <property type="entry name" value="NEUROPILIN-2"/>
    <property type="match status" value="1"/>
</dbReference>
<dbReference type="GO" id="GO:0030424">
    <property type="term" value="C:axon"/>
    <property type="evidence" value="ECO:0007669"/>
    <property type="project" value="TreeGrafter"/>
</dbReference>
<comment type="caution">
    <text evidence="27">The sequence shown here is derived from an EMBL/GenBank/DDBJ whole genome shotgun (WGS) entry which is preliminary data.</text>
</comment>
<dbReference type="InterPro" id="IPR022579">
    <property type="entry name" value="Neuropilin_C"/>
</dbReference>
<comment type="subcellular location">
    <subcellularLocation>
        <location evidence="1">Membrane</location>
        <topology evidence="1">Single-pass type I membrane protein</topology>
    </subcellularLocation>
</comment>
<evidence type="ECO:0000256" key="23">
    <source>
        <dbReference type="SAM" id="Phobius"/>
    </source>
</evidence>
<keyword evidence="12 23" id="KW-1133">Transmembrane helix</keyword>
<evidence type="ECO:0000256" key="1">
    <source>
        <dbReference type="ARBA" id="ARBA00004479"/>
    </source>
</evidence>
<dbReference type="PROSITE" id="PS01286">
    <property type="entry name" value="FA58C_2"/>
    <property type="match status" value="2"/>
</dbReference>
<feature type="region of interest" description="Disordered" evidence="22">
    <location>
        <begin position="1012"/>
        <end position="1035"/>
    </location>
</feature>
<evidence type="ECO:0000256" key="14">
    <source>
        <dbReference type="ARBA" id="ARBA00023157"/>
    </source>
</evidence>
<dbReference type="SUPFAM" id="SSF49785">
    <property type="entry name" value="Galactose-binding domain-like"/>
    <property type="match status" value="2"/>
</dbReference>
<feature type="domain" description="MAM" evidence="26">
    <location>
        <begin position="1055"/>
        <end position="1213"/>
    </location>
</feature>
<proteinExistence type="inferred from homology"/>
<evidence type="ECO:0000256" key="7">
    <source>
        <dbReference type="ARBA" id="ARBA00022729"/>
    </source>
</evidence>